<evidence type="ECO:0000313" key="3">
    <source>
        <dbReference type="EMBL" id="GAA4671659.1"/>
    </source>
</evidence>
<dbReference type="RefSeq" id="WP_345374855.1">
    <property type="nucleotide sequence ID" value="NZ_BAABLM010000002.1"/>
</dbReference>
<keyword evidence="1" id="KW-0067">ATP-binding</keyword>
<dbReference type="InterPro" id="IPR011761">
    <property type="entry name" value="ATP-grasp"/>
</dbReference>
<reference evidence="4" key="1">
    <citation type="journal article" date="2019" name="Int. J. Syst. Evol. Microbiol.">
        <title>The Global Catalogue of Microorganisms (GCM) 10K type strain sequencing project: providing services to taxonomists for standard genome sequencing and annotation.</title>
        <authorList>
            <consortium name="The Broad Institute Genomics Platform"/>
            <consortium name="The Broad Institute Genome Sequencing Center for Infectious Disease"/>
            <person name="Wu L."/>
            <person name="Ma J."/>
        </authorList>
    </citation>
    <scope>NUCLEOTIDE SEQUENCE [LARGE SCALE GENOMIC DNA]</scope>
    <source>
        <strain evidence="4">JCM 18956</strain>
    </source>
</reference>
<dbReference type="PANTHER" id="PTHR21621:SF0">
    <property type="entry name" value="BETA-CITRYLGLUTAMATE SYNTHASE B-RELATED"/>
    <property type="match status" value="1"/>
</dbReference>
<gene>
    <name evidence="3" type="ORF">GCM10025780_14400</name>
</gene>
<sequence>MTDLKSPRVYVIHENPEWFPPLKAAFDAEGVPVEELLLTDGSIDLTAEPAPGIYWSRMSASAHTRGNEHSKEYTRAVLSWLDAADGVRVVNGRPVIELEVSKVQQHVALQKLGFDVPRTKAVFGTRDLAAVAATFDAPFISKHNQGGKGLGVRRWDTHDEFAAWVAGPEFESSPDGITLIQELLVGAESFITRAEFVGGAFVYAVRVDTSGGTFEFCPADACALPGQAPLFQLRERTTNGDPIAEHPFIQKVPEFLRAAGVEIAGVEFMETADGRVVPYDVNTNTNYNPDVEAASDKSGPREIAKFLGGLLAAEYADAAVAAEAVA</sequence>
<accession>A0ABP8VST8</accession>
<organism evidence="3 4">
    <name type="scientific">Frondihabitans cladoniiphilus</name>
    <dbReference type="NCBI Taxonomy" id="715785"/>
    <lineage>
        <taxon>Bacteria</taxon>
        <taxon>Bacillati</taxon>
        <taxon>Actinomycetota</taxon>
        <taxon>Actinomycetes</taxon>
        <taxon>Micrococcales</taxon>
        <taxon>Microbacteriaceae</taxon>
        <taxon>Frondihabitans</taxon>
    </lineage>
</organism>
<dbReference type="SUPFAM" id="SSF56059">
    <property type="entry name" value="Glutathione synthetase ATP-binding domain-like"/>
    <property type="match status" value="1"/>
</dbReference>
<keyword evidence="4" id="KW-1185">Reference proteome</keyword>
<dbReference type="EMBL" id="BAABLM010000002">
    <property type="protein sequence ID" value="GAA4671659.1"/>
    <property type="molecule type" value="Genomic_DNA"/>
</dbReference>
<feature type="domain" description="ATP-grasp" evidence="2">
    <location>
        <begin position="106"/>
        <end position="312"/>
    </location>
</feature>
<name>A0ABP8VST8_9MICO</name>
<evidence type="ECO:0000256" key="1">
    <source>
        <dbReference type="PROSITE-ProRule" id="PRU00409"/>
    </source>
</evidence>
<proteinExistence type="predicted"/>
<dbReference type="PROSITE" id="PS50975">
    <property type="entry name" value="ATP_GRASP"/>
    <property type="match status" value="1"/>
</dbReference>
<dbReference type="Gene3D" id="3.30.470.20">
    <property type="entry name" value="ATP-grasp fold, B domain"/>
    <property type="match status" value="1"/>
</dbReference>
<evidence type="ECO:0000259" key="2">
    <source>
        <dbReference type="PROSITE" id="PS50975"/>
    </source>
</evidence>
<comment type="caution">
    <text evidence="3">The sequence shown here is derived from an EMBL/GenBank/DDBJ whole genome shotgun (WGS) entry which is preliminary data.</text>
</comment>
<evidence type="ECO:0000313" key="4">
    <source>
        <dbReference type="Proteomes" id="UP001501295"/>
    </source>
</evidence>
<keyword evidence="1" id="KW-0547">Nucleotide-binding</keyword>
<protein>
    <submittedName>
        <fullName evidence="3">Glutathione synthase</fullName>
    </submittedName>
</protein>
<dbReference type="PANTHER" id="PTHR21621">
    <property type="entry name" value="RIBOSOMAL PROTEIN S6 MODIFICATION PROTEIN"/>
    <property type="match status" value="1"/>
</dbReference>
<dbReference type="Proteomes" id="UP001501295">
    <property type="component" value="Unassembled WGS sequence"/>
</dbReference>